<dbReference type="Pfam" id="PF00201">
    <property type="entry name" value="UDPGT"/>
    <property type="match status" value="1"/>
</dbReference>
<evidence type="ECO:0000313" key="7">
    <source>
        <dbReference type="EMBL" id="GER50112.1"/>
    </source>
</evidence>
<dbReference type="Gene3D" id="3.40.50.2000">
    <property type="entry name" value="Glycogen Phosphorylase B"/>
    <property type="match status" value="2"/>
</dbReference>
<dbReference type="FunFam" id="3.40.50.2000:FF:000060">
    <property type="entry name" value="Glycosyltransferase"/>
    <property type="match status" value="1"/>
</dbReference>
<proteinExistence type="inferred from homology"/>
<keyword evidence="3 4" id="KW-0808">Transferase</keyword>
<dbReference type="InterPro" id="IPR002213">
    <property type="entry name" value="UDP_glucos_trans"/>
</dbReference>
<dbReference type="PANTHER" id="PTHR48044:SF82">
    <property type="entry name" value="GLYCOSYLTRANSFERASE"/>
    <property type="match status" value="1"/>
</dbReference>
<dbReference type="GO" id="GO:0008194">
    <property type="term" value="F:UDP-glycosyltransferase activity"/>
    <property type="evidence" value="ECO:0007669"/>
    <property type="project" value="InterPro"/>
</dbReference>
<feature type="coiled-coil region" evidence="6">
    <location>
        <begin position="421"/>
        <end position="452"/>
    </location>
</feature>
<sequence length="457" mass="51408">MEIQKQPKFKILMFPYLAHGHISPFLQLAKTLPTTNFTIYLCSTLINLNSIRANSETPSSIKLVELHVPPTPELPSELHTTKNLPSNLIRALLKAFQASSPSFIEILNSIKPDLLIYDFFQPWAPKLASLNGIPSVYFSTSGSTVFAYAHHVHSMGTGSTFPFKTIHIPDFVEHKIWKEIKVLVKDADDDFSFGNLARSHDIVLVRSCRALEQKYMDYLSVLCKKRIVPTGPLITDIPEACDHNNYNIKDQKHSNIMKWLSEKGPSSTIYISFGSEYFLSETEIAEIAKGLQICRANFLWVIRLPHSEKIADVEEKLPEGFLEAVKDRGMVTGKWAPQTRILAHPSVGGFVSHCGWSSITESMYFGVPIIGMPMKAEQPANARLAVDVGTGIEVPKGKGRNYAGEELANAIDKVMKEDEFRVRAKRMSEKIKENAEREANETAEELLRICMENKKQM</sequence>
<keyword evidence="2 4" id="KW-0328">Glycosyltransferase</keyword>
<dbReference type="InterPro" id="IPR035595">
    <property type="entry name" value="UDP_glycos_trans_CS"/>
</dbReference>
<dbReference type="PANTHER" id="PTHR48044">
    <property type="entry name" value="GLYCOSYLTRANSFERASE"/>
    <property type="match status" value="1"/>
</dbReference>
<keyword evidence="8" id="KW-1185">Reference proteome</keyword>
<evidence type="ECO:0000256" key="2">
    <source>
        <dbReference type="ARBA" id="ARBA00022676"/>
    </source>
</evidence>
<dbReference type="EMBL" id="BKCP01009070">
    <property type="protein sequence ID" value="GER50112.1"/>
    <property type="molecule type" value="Genomic_DNA"/>
</dbReference>
<dbReference type="SUPFAM" id="SSF53756">
    <property type="entry name" value="UDP-Glycosyltransferase/glycogen phosphorylase"/>
    <property type="match status" value="1"/>
</dbReference>
<reference evidence="8" key="1">
    <citation type="journal article" date="2019" name="Curr. Biol.">
        <title>Genome Sequence of Striga asiatica Provides Insight into the Evolution of Plant Parasitism.</title>
        <authorList>
            <person name="Yoshida S."/>
            <person name="Kim S."/>
            <person name="Wafula E.K."/>
            <person name="Tanskanen J."/>
            <person name="Kim Y.M."/>
            <person name="Honaas L."/>
            <person name="Yang Z."/>
            <person name="Spallek T."/>
            <person name="Conn C.E."/>
            <person name="Ichihashi Y."/>
            <person name="Cheong K."/>
            <person name="Cui S."/>
            <person name="Der J.P."/>
            <person name="Gundlach H."/>
            <person name="Jiao Y."/>
            <person name="Hori C."/>
            <person name="Ishida J.K."/>
            <person name="Kasahara H."/>
            <person name="Kiba T."/>
            <person name="Kim M.S."/>
            <person name="Koo N."/>
            <person name="Laohavisit A."/>
            <person name="Lee Y.H."/>
            <person name="Lumba S."/>
            <person name="McCourt P."/>
            <person name="Mortimer J.C."/>
            <person name="Mutuku J.M."/>
            <person name="Nomura T."/>
            <person name="Sasaki-Sekimoto Y."/>
            <person name="Seto Y."/>
            <person name="Wang Y."/>
            <person name="Wakatake T."/>
            <person name="Sakakibara H."/>
            <person name="Demura T."/>
            <person name="Yamaguchi S."/>
            <person name="Yoneyama K."/>
            <person name="Manabe R.I."/>
            <person name="Nelson D.C."/>
            <person name="Schulman A.H."/>
            <person name="Timko M.P."/>
            <person name="dePamphilis C.W."/>
            <person name="Choi D."/>
            <person name="Shirasu K."/>
        </authorList>
    </citation>
    <scope>NUCLEOTIDE SEQUENCE [LARGE SCALE GENOMIC DNA]</scope>
    <source>
        <strain evidence="8">cv. UVA1</strain>
    </source>
</reference>
<dbReference type="OrthoDB" id="5835829at2759"/>
<dbReference type="CDD" id="cd03784">
    <property type="entry name" value="GT1_Gtf-like"/>
    <property type="match status" value="1"/>
</dbReference>
<evidence type="ECO:0000256" key="6">
    <source>
        <dbReference type="SAM" id="Coils"/>
    </source>
</evidence>
<evidence type="ECO:0000256" key="3">
    <source>
        <dbReference type="ARBA" id="ARBA00022679"/>
    </source>
</evidence>
<dbReference type="AlphaFoldDB" id="A0A5A7QYJ6"/>
<gene>
    <name evidence="7" type="ORF">STAS_27394</name>
</gene>
<evidence type="ECO:0000256" key="4">
    <source>
        <dbReference type="RuleBase" id="RU003718"/>
    </source>
</evidence>
<dbReference type="EC" id="2.4.1.-" evidence="5"/>
<accession>A0A5A7QYJ6</accession>
<protein>
    <recommendedName>
        <fullName evidence="5">Glycosyltransferase</fullName>
        <ecNumber evidence="5">2.4.1.-</ecNumber>
    </recommendedName>
</protein>
<comment type="caution">
    <text evidence="7">The sequence shown here is derived from an EMBL/GenBank/DDBJ whole genome shotgun (WGS) entry which is preliminary data.</text>
</comment>
<dbReference type="GO" id="GO:0016138">
    <property type="term" value="P:glycoside biosynthetic process"/>
    <property type="evidence" value="ECO:0007669"/>
    <property type="project" value="UniProtKB-ARBA"/>
</dbReference>
<name>A0A5A7QYJ6_STRAF</name>
<comment type="similarity">
    <text evidence="1 4">Belongs to the UDP-glycosyltransferase family.</text>
</comment>
<dbReference type="Proteomes" id="UP000325081">
    <property type="component" value="Unassembled WGS sequence"/>
</dbReference>
<dbReference type="PROSITE" id="PS00375">
    <property type="entry name" value="UDPGT"/>
    <property type="match status" value="1"/>
</dbReference>
<organism evidence="7 8">
    <name type="scientific">Striga asiatica</name>
    <name type="common">Asiatic witchweed</name>
    <name type="synonym">Buchnera asiatica</name>
    <dbReference type="NCBI Taxonomy" id="4170"/>
    <lineage>
        <taxon>Eukaryota</taxon>
        <taxon>Viridiplantae</taxon>
        <taxon>Streptophyta</taxon>
        <taxon>Embryophyta</taxon>
        <taxon>Tracheophyta</taxon>
        <taxon>Spermatophyta</taxon>
        <taxon>Magnoliopsida</taxon>
        <taxon>eudicotyledons</taxon>
        <taxon>Gunneridae</taxon>
        <taxon>Pentapetalae</taxon>
        <taxon>asterids</taxon>
        <taxon>lamiids</taxon>
        <taxon>Lamiales</taxon>
        <taxon>Orobanchaceae</taxon>
        <taxon>Buchnereae</taxon>
        <taxon>Striga</taxon>
    </lineage>
</organism>
<evidence type="ECO:0000256" key="1">
    <source>
        <dbReference type="ARBA" id="ARBA00009995"/>
    </source>
</evidence>
<evidence type="ECO:0000256" key="5">
    <source>
        <dbReference type="RuleBase" id="RU362057"/>
    </source>
</evidence>
<keyword evidence="6" id="KW-0175">Coiled coil</keyword>
<evidence type="ECO:0000313" key="8">
    <source>
        <dbReference type="Proteomes" id="UP000325081"/>
    </source>
</evidence>